<keyword evidence="2" id="KW-0175">Coiled coil</keyword>
<dbReference type="SUPFAM" id="SSF48350">
    <property type="entry name" value="GTPase activation domain, GAP"/>
    <property type="match status" value="1"/>
</dbReference>
<evidence type="ECO:0000256" key="1">
    <source>
        <dbReference type="ARBA" id="ARBA00022468"/>
    </source>
</evidence>
<dbReference type="PROSITE" id="PS51741">
    <property type="entry name" value="F_BAR"/>
    <property type="match status" value="1"/>
</dbReference>
<dbReference type="GO" id="GO:0005096">
    <property type="term" value="F:GTPase activator activity"/>
    <property type="evidence" value="ECO:0007669"/>
    <property type="project" value="UniProtKB-KW"/>
</dbReference>
<keyword evidence="7" id="KW-1185">Reference proteome</keyword>
<organism evidence="6 7">
    <name type="scientific">Eremothecium sinecaudum</name>
    <dbReference type="NCBI Taxonomy" id="45286"/>
    <lineage>
        <taxon>Eukaryota</taxon>
        <taxon>Fungi</taxon>
        <taxon>Dikarya</taxon>
        <taxon>Ascomycota</taxon>
        <taxon>Saccharomycotina</taxon>
        <taxon>Saccharomycetes</taxon>
        <taxon>Saccharomycetales</taxon>
        <taxon>Saccharomycetaceae</taxon>
        <taxon>Eremothecium</taxon>
    </lineage>
</organism>
<evidence type="ECO:0000259" key="4">
    <source>
        <dbReference type="PROSITE" id="PS50238"/>
    </source>
</evidence>
<evidence type="ECO:0000259" key="5">
    <source>
        <dbReference type="PROSITE" id="PS51741"/>
    </source>
</evidence>
<evidence type="ECO:0000256" key="3">
    <source>
        <dbReference type="SAM" id="MobiDB-lite"/>
    </source>
</evidence>
<dbReference type="PANTHER" id="PTHR23176">
    <property type="entry name" value="RHO/RAC/CDC GTPASE-ACTIVATING PROTEIN"/>
    <property type="match status" value="1"/>
</dbReference>
<dbReference type="EMBL" id="CP014242">
    <property type="protein sequence ID" value="AMD19306.1"/>
    <property type="molecule type" value="Genomic_DNA"/>
</dbReference>
<dbReference type="GO" id="GO:0007010">
    <property type="term" value="P:cytoskeleton organization"/>
    <property type="evidence" value="ECO:0007669"/>
    <property type="project" value="UniProtKB-ARBA"/>
</dbReference>
<dbReference type="Pfam" id="PF00611">
    <property type="entry name" value="FCH"/>
    <property type="match status" value="1"/>
</dbReference>
<sequence length="662" mass="74293">MMSNTENEQPGPMYINVQESHGEACDKGVKEDHGNLLESPHIVKLMDSDVSTAALLGRLKESLLTCVEFTKFIRKKYTLEESHAVEMGKMYRSYFQKAGESGLRSGIHRVLEYDGKLAQVKLSYVAALQKIHDELSALLSSITKVRKGLKEQSRRLEKDVADAIHSAEKAKTRYTSLCQEREKVKLSDPTKSKLTLRGSKTAREQEEDLQRKIDSADFDYKQKVDHSTALREAYVQKERPKIVAELRDLILEMDTSVAIQLQKYTIWTENLILNSGVTVIPFEGKGLSMREYASSMNNQADLVEYLTKYGRGALSVNKNLIPVDYKKHPSMAKTQSPATKPPTFAVDPQNNSLPKRVVSTSNESPFDSKKTSSASSVIGQKKLSVSHNSSNPTTPGSASIEKKTLIEVAEKADNFSTLDPSQKTPSAGDDTLTNSLVKSLTSDRPPSRNELPSSLPPGVTKNLKTFGVPLEQLLEFEQDLVPAIVKQCIYVVDKYGLTLEGIYRRSANVLEVSKLKEEIDKDPSNISMILPSKNYAESNIYLVGSLLKTFFSNLPDPLLPRSMSSEIKTCLSIDNPVTRKNFMHGLIYKLPDGQYWTLRALMFHLKRVMECEEQNRMNMRSLCIIWGPTLVPTKEDDDTDVNFQINTMEVLFNVVDQAFEPE</sequence>
<dbReference type="GO" id="GO:0007165">
    <property type="term" value="P:signal transduction"/>
    <property type="evidence" value="ECO:0007669"/>
    <property type="project" value="InterPro"/>
</dbReference>
<evidence type="ECO:0000256" key="2">
    <source>
        <dbReference type="PROSITE-ProRule" id="PRU01077"/>
    </source>
</evidence>
<feature type="domain" description="Rho-GAP" evidence="4">
    <location>
        <begin position="468"/>
        <end position="659"/>
    </location>
</feature>
<dbReference type="OrthoDB" id="437889at2759"/>
<dbReference type="InterPro" id="IPR050729">
    <property type="entry name" value="Rho-GAP"/>
</dbReference>
<keyword evidence="1" id="KW-0343">GTPase activation</keyword>
<dbReference type="InterPro" id="IPR000198">
    <property type="entry name" value="RhoGAP_dom"/>
</dbReference>
<dbReference type="Gene3D" id="1.20.1270.60">
    <property type="entry name" value="Arfaptin homology (AH) domain/BAR domain"/>
    <property type="match status" value="1"/>
</dbReference>
<dbReference type="SMART" id="SM00055">
    <property type="entry name" value="FCH"/>
    <property type="match status" value="1"/>
</dbReference>
<dbReference type="RefSeq" id="XP_017986302.1">
    <property type="nucleotide sequence ID" value="XM_018130813.1"/>
</dbReference>
<protein>
    <submittedName>
        <fullName evidence="6">HBR405Cp</fullName>
    </submittedName>
</protein>
<feature type="domain" description="F-BAR" evidence="5">
    <location>
        <begin position="31"/>
        <end position="301"/>
    </location>
</feature>
<dbReference type="Proteomes" id="UP000243052">
    <property type="component" value="Chromosome ii"/>
</dbReference>
<dbReference type="SUPFAM" id="SSF103657">
    <property type="entry name" value="BAR/IMD domain-like"/>
    <property type="match status" value="1"/>
</dbReference>
<dbReference type="AlphaFoldDB" id="A0A120K1G1"/>
<dbReference type="InterPro" id="IPR031160">
    <property type="entry name" value="F_BAR_dom"/>
</dbReference>
<dbReference type="InterPro" id="IPR008936">
    <property type="entry name" value="Rho_GTPase_activation_prot"/>
</dbReference>
<dbReference type="SMART" id="SM00324">
    <property type="entry name" value="RhoGAP"/>
    <property type="match status" value="1"/>
</dbReference>
<feature type="region of interest" description="Disordered" evidence="3">
    <location>
        <begin position="413"/>
        <end position="458"/>
    </location>
</feature>
<reference evidence="6 7" key="1">
    <citation type="submission" date="2016-01" db="EMBL/GenBank/DDBJ databases">
        <title>Genome sequence of the yeast Holleya sinecauda.</title>
        <authorList>
            <person name="Dietrich F.S."/>
        </authorList>
    </citation>
    <scope>NUCLEOTIDE SEQUENCE [LARGE SCALE GENOMIC DNA]</scope>
    <source>
        <strain evidence="6 7">ATCC 58844</strain>
    </source>
</reference>
<name>A0A120K1G1_9SACH</name>
<dbReference type="PROSITE" id="PS50238">
    <property type="entry name" value="RHOGAP"/>
    <property type="match status" value="1"/>
</dbReference>
<gene>
    <name evidence="6" type="ORF">AW171_hschr21130</name>
</gene>
<evidence type="ECO:0000313" key="7">
    <source>
        <dbReference type="Proteomes" id="UP000243052"/>
    </source>
</evidence>
<dbReference type="STRING" id="45286.A0A120K1G1"/>
<accession>A0A120K1G1</accession>
<feature type="compositionally biased region" description="Polar residues" evidence="3">
    <location>
        <begin position="348"/>
        <end position="397"/>
    </location>
</feature>
<dbReference type="InterPro" id="IPR027267">
    <property type="entry name" value="AH/BAR_dom_sf"/>
</dbReference>
<dbReference type="GeneID" id="28721585"/>
<dbReference type="InterPro" id="IPR001060">
    <property type="entry name" value="FCH_dom"/>
</dbReference>
<dbReference type="GO" id="GO:0005933">
    <property type="term" value="C:cellular bud"/>
    <property type="evidence" value="ECO:0007669"/>
    <property type="project" value="UniProtKB-ARBA"/>
</dbReference>
<evidence type="ECO:0000313" key="6">
    <source>
        <dbReference type="EMBL" id="AMD19306.1"/>
    </source>
</evidence>
<dbReference type="Pfam" id="PF00620">
    <property type="entry name" value="RhoGAP"/>
    <property type="match status" value="1"/>
</dbReference>
<dbReference type="PANTHER" id="PTHR23176:SF128">
    <property type="entry name" value="RHO GTPASE-ACTIVATING PROTEIN RGD1"/>
    <property type="match status" value="1"/>
</dbReference>
<feature type="compositionally biased region" description="Polar residues" evidence="3">
    <location>
        <begin position="414"/>
        <end position="444"/>
    </location>
</feature>
<dbReference type="GO" id="GO:0005938">
    <property type="term" value="C:cell cortex"/>
    <property type="evidence" value="ECO:0007669"/>
    <property type="project" value="UniProtKB-ARBA"/>
</dbReference>
<dbReference type="Gene3D" id="1.10.555.10">
    <property type="entry name" value="Rho GTPase activation protein"/>
    <property type="match status" value="1"/>
</dbReference>
<dbReference type="FunFam" id="1.20.1270.60:FF:000063">
    <property type="entry name" value="Rho GTPase activator"/>
    <property type="match status" value="1"/>
</dbReference>
<feature type="region of interest" description="Disordered" evidence="3">
    <location>
        <begin position="329"/>
        <end position="401"/>
    </location>
</feature>
<proteinExistence type="predicted"/>